<dbReference type="EMBL" id="HBUF01382244">
    <property type="protein sequence ID" value="CAG6730762.1"/>
    <property type="molecule type" value="Transcribed_RNA"/>
</dbReference>
<dbReference type="EMBL" id="HBUF01210070">
    <property type="protein sequence ID" value="CAG6665275.1"/>
    <property type="molecule type" value="Transcribed_RNA"/>
</dbReference>
<evidence type="ECO:0000256" key="7">
    <source>
        <dbReference type="ARBA" id="ARBA00023136"/>
    </source>
</evidence>
<protein>
    <recommendedName>
        <fullName evidence="9">Vesicle transport protein</fullName>
    </recommendedName>
</protein>
<dbReference type="EMBL" id="HBUF01382242">
    <property type="protein sequence ID" value="CAG6730760.1"/>
    <property type="molecule type" value="Transcribed_RNA"/>
</dbReference>
<dbReference type="EMBL" id="HBUF01540241">
    <property type="protein sequence ID" value="CAG6754808.1"/>
    <property type="molecule type" value="Transcribed_RNA"/>
</dbReference>
<evidence type="ECO:0000256" key="2">
    <source>
        <dbReference type="ARBA" id="ARBA00004141"/>
    </source>
</evidence>
<dbReference type="EMBL" id="HBUF01210069">
    <property type="protein sequence ID" value="CAG6665274.1"/>
    <property type="molecule type" value="Transcribed_RNA"/>
</dbReference>
<dbReference type="EMBL" id="HBUF01540242">
    <property type="protein sequence ID" value="CAG6754809.1"/>
    <property type="molecule type" value="Transcribed_RNA"/>
</dbReference>
<dbReference type="Pfam" id="PF04178">
    <property type="entry name" value="Got1"/>
    <property type="match status" value="1"/>
</dbReference>
<dbReference type="EMBL" id="HBUF01083926">
    <property type="protein sequence ID" value="CAG6633798.1"/>
    <property type="molecule type" value="Transcribed_RNA"/>
</dbReference>
<evidence type="ECO:0000313" key="11">
    <source>
        <dbReference type="EMBL" id="CAG6665276.1"/>
    </source>
</evidence>
<feature type="transmembrane region" description="Helical" evidence="9">
    <location>
        <begin position="68"/>
        <end position="90"/>
    </location>
</feature>
<dbReference type="EMBL" id="HBUF01083924">
    <property type="protein sequence ID" value="CAG6633794.1"/>
    <property type="molecule type" value="Transcribed_RNA"/>
</dbReference>
<dbReference type="EMBL" id="HBUF01540240">
    <property type="protein sequence ID" value="CAG6754807.1"/>
    <property type="molecule type" value="Transcribed_RNA"/>
</dbReference>
<dbReference type="AlphaFoldDB" id="A0A8D8SE09"/>
<feature type="region of interest" description="Disordered" evidence="10">
    <location>
        <begin position="1"/>
        <end position="20"/>
    </location>
</feature>
<dbReference type="InterPro" id="IPR007305">
    <property type="entry name" value="Vesicle_transpt_Got1/SFT2"/>
</dbReference>
<dbReference type="GO" id="GO:0012505">
    <property type="term" value="C:endomembrane system"/>
    <property type="evidence" value="ECO:0007669"/>
    <property type="project" value="UniProtKB-ARBA"/>
</dbReference>
<keyword evidence="5 9" id="KW-0653">Protein transport</keyword>
<sequence length="164" mass="18312">MDKLKRALSGNDQDQDDDSSTGIIPGIEAATNMSWGTKIRVFIFLFVLGFVISILGTIAGLMHKTLEYVTLYCIGNIVSISSTCVLMGPVNQVKKMFKPTRIVATILMLTMLFLTLFSALYLQKPKLATLFMFLQFLAMTWYSLSYIPYARDAVKKVVSSVMDV</sequence>
<comment type="similarity">
    <text evidence="8 9">Belongs to the SFT2 family.</text>
</comment>
<reference evidence="11" key="1">
    <citation type="submission" date="2021-05" db="EMBL/GenBank/DDBJ databases">
        <authorList>
            <person name="Alioto T."/>
            <person name="Alioto T."/>
            <person name="Gomez Garrido J."/>
        </authorList>
    </citation>
    <scope>NUCLEOTIDE SEQUENCE</scope>
</reference>
<accession>A0A8D8SE09</accession>
<dbReference type="PANTHER" id="PTHR23137:SF6">
    <property type="entry name" value="VESICLE TRANSPORT PROTEIN"/>
    <property type="match status" value="1"/>
</dbReference>
<feature type="transmembrane region" description="Helical" evidence="9">
    <location>
        <begin position="102"/>
        <end position="122"/>
    </location>
</feature>
<feature type="transmembrane region" description="Helical" evidence="9">
    <location>
        <begin position="128"/>
        <end position="147"/>
    </location>
</feature>
<comment type="function">
    <text evidence="1 9">May be involved in fusion of retrograde transport vesicles derived from an endocytic compartment with the Golgi complex.</text>
</comment>
<dbReference type="EMBL" id="HBUF01210071">
    <property type="protein sequence ID" value="CAG6665276.1"/>
    <property type="molecule type" value="Transcribed_RNA"/>
</dbReference>
<evidence type="ECO:0000256" key="8">
    <source>
        <dbReference type="ARBA" id="ARBA00025800"/>
    </source>
</evidence>
<dbReference type="GO" id="GO:0016020">
    <property type="term" value="C:membrane"/>
    <property type="evidence" value="ECO:0007669"/>
    <property type="project" value="UniProtKB-SubCell"/>
</dbReference>
<dbReference type="EMBL" id="HBUF01382243">
    <property type="protein sequence ID" value="CAG6730761.1"/>
    <property type="molecule type" value="Transcribed_RNA"/>
</dbReference>
<evidence type="ECO:0000256" key="5">
    <source>
        <dbReference type="ARBA" id="ARBA00022927"/>
    </source>
</evidence>
<proteinExistence type="inferred from homology"/>
<keyword evidence="3 9" id="KW-0813">Transport</keyword>
<dbReference type="InterPro" id="IPR011691">
    <property type="entry name" value="Vesicle_transpt_SFT2"/>
</dbReference>
<name>A0A8D8SE09_9HEMI</name>
<keyword evidence="7 9" id="KW-0472">Membrane</keyword>
<feature type="transmembrane region" description="Helical" evidence="9">
    <location>
        <begin position="41"/>
        <end position="62"/>
    </location>
</feature>
<evidence type="ECO:0000256" key="4">
    <source>
        <dbReference type="ARBA" id="ARBA00022692"/>
    </source>
</evidence>
<evidence type="ECO:0000256" key="6">
    <source>
        <dbReference type="ARBA" id="ARBA00022989"/>
    </source>
</evidence>
<dbReference type="GO" id="GO:0005737">
    <property type="term" value="C:cytoplasm"/>
    <property type="evidence" value="ECO:0007669"/>
    <property type="project" value="UniProtKB-ARBA"/>
</dbReference>
<evidence type="ECO:0000256" key="1">
    <source>
        <dbReference type="ARBA" id="ARBA00003566"/>
    </source>
</evidence>
<evidence type="ECO:0000256" key="9">
    <source>
        <dbReference type="RuleBase" id="RU363111"/>
    </source>
</evidence>
<dbReference type="GO" id="GO:0015031">
    <property type="term" value="P:protein transport"/>
    <property type="evidence" value="ECO:0007669"/>
    <property type="project" value="UniProtKB-KW"/>
</dbReference>
<dbReference type="PANTHER" id="PTHR23137">
    <property type="entry name" value="VESICLE TRANSPORT PROTEIN-RELATED"/>
    <property type="match status" value="1"/>
</dbReference>
<evidence type="ECO:0000256" key="10">
    <source>
        <dbReference type="SAM" id="MobiDB-lite"/>
    </source>
</evidence>
<keyword evidence="4 9" id="KW-0812">Transmembrane</keyword>
<keyword evidence="6 9" id="KW-1133">Transmembrane helix</keyword>
<dbReference type="EMBL" id="HBUF01083925">
    <property type="protein sequence ID" value="CAG6633796.1"/>
    <property type="molecule type" value="Transcribed_RNA"/>
</dbReference>
<organism evidence="11">
    <name type="scientific">Cacopsylla melanoneura</name>
    <dbReference type="NCBI Taxonomy" id="428564"/>
    <lineage>
        <taxon>Eukaryota</taxon>
        <taxon>Metazoa</taxon>
        <taxon>Ecdysozoa</taxon>
        <taxon>Arthropoda</taxon>
        <taxon>Hexapoda</taxon>
        <taxon>Insecta</taxon>
        <taxon>Pterygota</taxon>
        <taxon>Neoptera</taxon>
        <taxon>Paraneoptera</taxon>
        <taxon>Hemiptera</taxon>
        <taxon>Sternorrhyncha</taxon>
        <taxon>Psylloidea</taxon>
        <taxon>Psyllidae</taxon>
        <taxon>Psyllinae</taxon>
        <taxon>Cacopsylla</taxon>
    </lineage>
</organism>
<evidence type="ECO:0000256" key="3">
    <source>
        <dbReference type="ARBA" id="ARBA00022448"/>
    </source>
</evidence>
<dbReference type="GO" id="GO:0016192">
    <property type="term" value="P:vesicle-mediated transport"/>
    <property type="evidence" value="ECO:0007669"/>
    <property type="project" value="InterPro"/>
</dbReference>
<comment type="subcellular location">
    <subcellularLocation>
        <location evidence="2 9">Membrane</location>
        <topology evidence="2 9">Multi-pass membrane protein</topology>
    </subcellularLocation>
</comment>